<evidence type="ECO:0000256" key="2">
    <source>
        <dbReference type="SAM" id="Phobius"/>
    </source>
</evidence>
<dbReference type="Proteomes" id="UP001597417">
    <property type="component" value="Unassembled WGS sequence"/>
</dbReference>
<feature type="compositionally biased region" description="Low complexity" evidence="1">
    <location>
        <begin position="58"/>
        <end position="75"/>
    </location>
</feature>
<evidence type="ECO:0000313" key="3">
    <source>
        <dbReference type="EMBL" id="MFD2420483.1"/>
    </source>
</evidence>
<keyword evidence="4" id="KW-1185">Reference proteome</keyword>
<feature type="region of interest" description="Disordered" evidence="1">
    <location>
        <begin position="44"/>
        <end position="77"/>
    </location>
</feature>
<sequence>MTVRTEPSPPTRPRGHRLRWITVIGAVVLVVTGILVASWWRSDRPPQGSPGVPPPSSSPGQTSPAQTSPAQTPAAFPYQPLWPFPDADAAAAWQQSFREGGHQPWHLDPALTAESFTQGYLRYAAVNLTTSRRTAGNEAWIGVGYALPNGGTATAAVVHLAKLGSGADAPWEVVGTEDSTLTVPQPAYGSVVGSPVTAGGRITGVDENIHVRIFELRRGQVGETGGIPAGGQNTPWSARVPFSAPAGSVLTIAVSTGGHLTDVERFAITGVQAGGSGAPSTKSG</sequence>
<organism evidence="3 4">
    <name type="scientific">Amycolatopsis pigmentata</name>
    <dbReference type="NCBI Taxonomy" id="450801"/>
    <lineage>
        <taxon>Bacteria</taxon>
        <taxon>Bacillati</taxon>
        <taxon>Actinomycetota</taxon>
        <taxon>Actinomycetes</taxon>
        <taxon>Pseudonocardiales</taxon>
        <taxon>Pseudonocardiaceae</taxon>
        <taxon>Amycolatopsis</taxon>
    </lineage>
</organism>
<protein>
    <submittedName>
        <fullName evidence="3">Uncharacterized protein</fullName>
    </submittedName>
</protein>
<evidence type="ECO:0000256" key="1">
    <source>
        <dbReference type="SAM" id="MobiDB-lite"/>
    </source>
</evidence>
<comment type="caution">
    <text evidence="3">The sequence shown here is derived from an EMBL/GenBank/DDBJ whole genome shotgun (WGS) entry which is preliminary data.</text>
</comment>
<keyword evidence="2" id="KW-0812">Transmembrane</keyword>
<keyword evidence="2" id="KW-0472">Membrane</keyword>
<feature type="compositionally biased region" description="Pro residues" evidence="1">
    <location>
        <begin position="47"/>
        <end position="57"/>
    </location>
</feature>
<feature type="transmembrane region" description="Helical" evidence="2">
    <location>
        <begin position="20"/>
        <end position="40"/>
    </location>
</feature>
<dbReference type="RefSeq" id="WP_378268561.1">
    <property type="nucleotide sequence ID" value="NZ_JBHUKR010000019.1"/>
</dbReference>
<evidence type="ECO:0000313" key="4">
    <source>
        <dbReference type="Proteomes" id="UP001597417"/>
    </source>
</evidence>
<proteinExistence type="predicted"/>
<keyword evidence="2" id="KW-1133">Transmembrane helix</keyword>
<dbReference type="EMBL" id="JBHUKR010000019">
    <property type="protein sequence ID" value="MFD2420483.1"/>
    <property type="molecule type" value="Genomic_DNA"/>
</dbReference>
<name>A0ABW5FZJ6_9PSEU</name>
<accession>A0ABW5FZJ6</accession>
<gene>
    <name evidence="3" type="ORF">ACFSXZ_29565</name>
</gene>
<reference evidence="4" key="1">
    <citation type="journal article" date="2019" name="Int. J. Syst. Evol. Microbiol.">
        <title>The Global Catalogue of Microorganisms (GCM) 10K type strain sequencing project: providing services to taxonomists for standard genome sequencing and annotation.</title>
        <authorList>
            <consortium name="The Broad Institute Genomics Platform"/>
            <consortium name="The Broad Institute Genome Sequencing Center for Infectious Disease"/>
            <person name="Wu L."/>
            <person name="Ma J."/>
        </authorList>
    </citation>
    <scope>NUCLEOTIDE SEQUENCE [LARGE SCALE GENOMIC DNA]</scope>
    <source>
        <strain evidence="4">CGMCC 4.7645</strain>
    </source>
</reference>